<dbReference type="RefSeq" id="XP_014170218.1">
    <property type="nucleotide sequence ID" value="XM_014314743.1"/>
</dbReference>
<dbReference type="GO" id="GO:0070006">
    <property type="term" value="F:metalloaminopeptidase activity"/>
    <property type="evidence" value="ECO:0007669"/>
    <property type="project" value="InterPro"/>
</dbReference>
<dbReference type="GO" id="GO:0005737">
    <property type="term" value="C:cytoplasm"/>
    <property type="evidence" value="ECO:0007669"/>
    <property type="project" value="UniProtKB-ARBA"/>
</dbReference>
<dbReference type="CDD" id="cd01085">
    <property type="entry name" value="APP"/>
    <property type="match status" value="1"/>
</dbReference>
<proteinExistence type="inferred from homology"/>
<dbReference type="Pfam" id="PF00557">
    <property type="entry name" value="Peptidase_M24"/>
    <property type="match status" value="1"/>
</dbReference>
<feature type="domain" description="Peptidase M24" evidence="16">
    <location>
        <begin position="421"/>
        <end position="639"/>
    </location>
</feature>
<dbReference type="Pfam" id="PF16189">
    <property type="entry name" value="Creatinase_N_2"/>
    <property type="match status" value="1"/>
</dbReference>
<feature type="domain" description="Peptidase M24 C-terminal" evidence="18">
    <location>
        <begin position="650"/>
        <end position="712"/>
    </location>
</feature>
<protein>
    <recommendedName>
        <fullName evidence="6">Probable Xaa-Pro aminopeptidase P</fullName>
        <ecNumber evidence="5">3.4.11.9</ecNumber>
    </recommendedName>
    <alternativeName>
        <fullName evidence="13">Aminoacylproline aminopeptidase</fullName>
    </alternativeName>
    <alternativeName>
        <fullName evidence="14">Prolidase</fullName>
    </alternativeName>
</protein>
<evidence type="ECO:0000256" key="8">
    <source>
        <dbReference type="ARBA" id="ARBA00022670"/>
    </source>
</evidence>
<keyword evidence="11" id="KW-0482">Metalloprotease</keyword>
<dbReference type="Gene3D" id="3.40.350.10">
    <property type="entry name" value="Creatinase/prolidase N-terminal domain"/>
    <property type="match status" value="2"/>
</dbReference>
<comment type="similarity">
    <text evidence="4 15">Belongs to the peptidase M24B family.</text>
</comment>
<evidence type="ECO:0000256" key="4">
    <source>
        <dbReference type="ARBA" id="ARBA00008766"/>
    </source>
</evidence>
<evidence type="ECO:0000256" key="14">
    <source>
        <dbReference type="ARBA" id="ARBA00032413"/>
    </source>
</evidence>
<keyword evidence="12" id="KW-0464">Manganese</keyword>
<dbReference type="InterPro" id="IPR000994">
    <property type="entry name" value="Pept_M24"/>
</dbReference>
<gene>
    <name evidence="19" type="ORF">CMQ_7738</name>
</gene>
<dbReference type="Proteomes" id="UP000007796">
    <property type="component" value="Unassembled WGS sequence"/>
</dbReference>
<evidence type="ECO:0000256" key="10">
    <source>
        <dbReference type="ARBA" id="ARBA00022801"/>
    </source>
</evidence>
<dbReference type="eggNOG" id="KOG2413">
    <property type="taxonomic scope" value="Eukaryota"/>
</dbReference>
<dbReference type="SUPFAM" id="SSF55920">
    <property type="entry name" value="Creatinase/aminopeptidase"/>
    <property type="match status" value="1"/>
</dbReference>
<reference evidence="19 20" key="1">
    <citation type="journal article" date="2011" name="Proc. Natl. Acad. Sci. U.S.A.">
        <title>Genome and transcriptome analyses of the mountain pine beetle-fungal symbiont Grosmannia clavigera, a lodgepole pine pathogen.</title>
        <authorList>
            <person name="DiGuistini S."/>
            <person name="Wang Y."/>
            <person name="Liao N.Y."/>
            <person name="Taylor G."/>
            <person name="Tanguay P."/>
            <person name="Feau N."/>
            <person name="Henrissat B."/>
            <person name="Chan S.K."/>
            <person name="Hesse-Orce U."/>
            <person name="Alamouti S.M."/>
            <person name="Tsui C.K.M."/>
            <person name="Docking R.T."/>
            <person name="Levasseur A."/>
            <person name="Haridas S."/>
            <person name="Robertson G."/>
            <person name="Birol I."/>
            <person name="Holt R.A."/>
            <person name="Marra M.A."/>
            <person name="Hamelin R.C."/>
            <person name="Hirst M."/>
            <person name="Jones S.J.M."/>
            <person name="Bohlmann J."/>
            <person name="Breuil C."/>
        </authorList>
    </citation>
    <scope>NUCLEOTIDE SEQUENCE [LARGE SCALE GENOMIC DNA]</scope>
    <source>
        <strain evidence="20">kw1407 / UAMH 11150</strain>
    </source>
</reference>
<dbReference type="PROSITE" id="PS00491">
    <property type="entry name" value="PROLINE_PEPTIDASE"/>
    <property type="match status" value="1"/>
</dbReference>
<evidence type="ECO:0000256" key="3">
    <source>
        <dbReference type="ARBA" id="ARBA00002443"/>
    </source>
</evidence>
<dbReference type="InterPro" id="IPR032416">
    <property type="entry name" value="Peptidase_M24_C"/>
</dbReference>
<sequence length="712" mass="76978">MFIPSSSGPGLLPRFFAASRAQPAAAARLFLAGSQSQALSTCAVQSPLSRAAYLSGRPRVFAAGLTAASNRRIVRHHRRSYNQAHGDTAANDMIETIDTSARLEALRTLMNEHHIDIYIVPSEDAHSSEYIAPCDGRRQFISGFSGSAGCAIVTLSKAALATDGRYFNQASKQLDSNWLLLKQGILEVPTWQEWTVTEAAGGKVVGVDPTLISNAAAKKLADKIKKSGGGGLKAISANLVDAIWGVDQPPRPAEPIVQLAGSYAGRSISAKLADLRKEFAKTSAAGFVVSMLDEVAWLFNLRGNDIPYNPVFFSYAIVTADNALLYVDESKLTAESRSYLAENKVTVKPYSAIFSDATELATAAATATEAAGTVSVRPKKFLLSSSASWALNLALGGEKSVEEVRSPIGDAKAIKNDTELEGMRQCHIRDGSALIAYFAWLEEQLQSGVELDEVTASDKLEELRSKQERFVGLSFTTISSTGPNAAVIHYQPERGSCSIIDPKAIYLCDSGAQYLDGTTDTTRTLHFGTPTAAEKKAYTLVLKGNIALDVAIFPKGTTGFALDALARQFLWKEGLDYRHGTGHGVGSYLNVHEGPIGIGTRKQYADVALASGNVTSIEPGFYEDGSYGIRIENMVIVKEVETTHSFGDKPYLGFEHVTMVPYARSLIDATLLTEQEKKWLNDHHAEIVKKTQGLLQDDERALAWLMKETQPL</sequence>
<evidence type="ECO:0000256" key="12">
    <source>
        <dbReference type="ARBA" id="ARBA00023211"/>
    </source>
</evidence>
<dbReference type="Pfam" id="PF01321">
    <property type="entry name" value="Creatinase_N"/>
    <property type="match status" value="1"/>
</dbReference>
<dbReference type="HOGENOM" id="CLU_011781_2_2_1"/>
<dbReference type="InterPro" id="IPR029149">
    <property type="entry name" value="Creatin/AminoP/Spt16_N"/>
</dbReference>
<evidence type="ECO:0000256" key="13">
    <source>
        <dbReference type="ARBA" id="ARBA00030849"/>
    </source>
</evidence>
<evidence type="ECO:0000259" key="18">
    <source>
        <dbReference type="Pfam" id="PF16188"/>
    </source>
</evidence>
<evidence type="ECO:0000259" key="16">
    <source>
        <dbReference type="Pfam" id="PF00557"/>
    </source>
</evidence>
<evidence type="ECO:0000256" key="1">
    <source>
        <dbReference type="ARBA" id="ARBA00001424"/>
    </source>
</evidence>
<name>F0XQ09_GROCL</name>
<feature type="domain" description="Creatinase N-terminal" evidence="17">
    <location>
        <begin position="102"/>
        <end position="225"/>
    </location>
</feature>
<dbReference type="MEROPS" id="M24.A10"/>
<comment type="cofactor">
    <cofactor evidence="2">
        <name>Mn(2+)</name>
        <dbReference type="ChEBI" id="CHEBI:29035"/>
    </cofactor>
</comment>
<dbReference type="FunFam" id="3.40.350.10:FF:000010">
    <property type="entry name" value="Probable Xaa-Pro aminopeptidase P"/>
    <property type="match status" value="1"/>
</dbReference>
<evidence type="ECO:0000259" key="17">
    <source>
        <dbReference type="Pfam" id="PF01321"/>
    </source>
</evidence>
<dbReference type="GO" id="GO:0046872">
    <property type="term" value="F:metal ion binding"/>
    <property type="evidence" value="ECO:0007669"/>
    <property type="project" value="UniProtKB-KW"/>
</dbReference>
<dbReference type="InParanoid" id="F0XQ09"/>
<dbReference type="EC" id="3.4.11.9" evidence="5"/>
<dbReference type="Pfam" id="PF16188">
    <property type="entry name" value="Peptidase_M24_C"/>
    <property type="match status" value="1"/>
</dbReference>
<evidence type="ECO:0000256" key="6">
    <source>
        <dbReference type="ARBA" id="ARBA00020658"/>
    </source>
</evidence>
<accession>F0XQ09</accession>
<dbReference type="AlphaFoldDB" id="F0XQ09"/>
<evidence type="ECO:0000313" key="19">
    <source>
        <dbReference type="EMBL" id="EFX00736.1"/>
    </source>
</evidence>
<dbReference type="FunCoup" id="F0XQ09">
    <property type="interactions" value="358"/>
</dbReference>
<dbReference type="InterPro" id="IPR033740">
    <property type="entry name" value="Pept_M24B"/>
</dbReference>
<dbReference type="SUPFAM" id="SSF53092">
    <property type="entry name" value="Creatinase/prolidase N-terminal domain"/>
    <property type="match status" value="1"/>
</dbReference>
<evidence type="ECO:0000256" key="11">
    <source>
        <dbReference type="ARBA" id="ARBA00023049"/>
    </source>
</evidence>
<keyword evidence="10" id="KW-0378">Hydrolase</keyword>
<dbReference type="InterPro" id="IPR050422">
    <property type="entry name" value="X-Pro_aminopeptidase_P"/>
</dbReference>
<dbReference type="FunFam" id="3.40.350.10:FF:000003">
    <property type="entry name" value="Xaa-pro aminopeptidase P"/>
    <property type="match status" value="1"/>
</dbReference>
<dbReference type="GO" id="GO:0006508">
    <property type="term" value="P:proteolysis"/>
    <property type="evidence" value="ECO:0007669"/>
    <property type="project" value="UniProtKB-KW"/>
</dbReference>
<keyword evidence="9 15" id="KW-0479">Metal-binding</keyword>
<evidence type="ECO:0000256" key="7">
    <source>
        <dbReference type="ARBA" id="ARBA00022438"/>
    </source>
</evidence>
<dbReference type="PANTHER" id="PTHR43763:SF6">
    <property type="entry name" value="XAA-PRO AMINOPEPTIDASE 1"/>
    <property type="match status" value="1"/>
</dbReference>
<dbReference type="Gene3D" id="3.90.230.10">
    <property type="entry name" value="Creatinase/methionine aminopeptidase superfamily"/>
    <property type="match status" value="1"/>
</dbReference>
<evidence type="ECO:0000256" key="9">
    <source>
        <dbReference type="ARBA" id="ARBA00022723"/>
    </source>
</evidence>
<dbReference type="FunFam" id="3.90.230.10:FF:000007">
    <property type="entry name" value="Xaa-Pro aminopeptidase P"/>
    <property type="match status" value="1"/>
</dbReference>
<dbReference type="InterPro" id="IPR000587">
    <property type="entry name" value="Creatinase_N"/>
</dbReference>
<dbReference type="InterPro" id="IPR001131">
    <property type="entry name" value="Peptidase_M24B_aminopep-P_CS"/>
</dbReference>
<evidence type="ECO:0000256" key="2">
    <source>
        <dbReference type="ARBA" id="ARBA00001936"/>
    </source>
</evidence>
<keyword evidence="20" id="KW-1185">Reference proteome</keyword>
<keyword evidence="7 19" id="KW-0031">Aminopeptidase</keyword>
<dbReference type="EMBL" id="GL629801">
    <property type="protein sequence ID" value="EFX00736.1"/>
    <property type="molecule type" value="Genomic_DNA"/>
</dbReference>
<dbReference type="InterPro" id="IPR036005">
    <property type="entry name" value="Creatinase/aminopeptidase-like"/>
</dbReference>
<keyword evidence="8" id="KW-0645">Protease</keyword>
<organism evidence="20">
    <name type="scientific">Grosmannia clavigera (strain kw1407 / UAMH 11150)</name>
    <name type="common">Blue stain fungus</name>
    <name type="synonym">Graphiocladiella clavigera</name>
    <dbReference type="NCBI Taxonomy" id="655863"/>
    <lineage>
        <taxon>Eukaryota</taxon>
        <taxon>Fungi</taxon>
        <taxon>Dikarya</taxon>
        <taxon>Ascomycota</taxon>
        <taxon>Pezizomycotina</taxon>
        <taxon>Sordariomycetes</taxon>
        <taxon>Sordariomycetidae</taxon>
        <taxon>Ophiostomatales</taxon>
        <taxon>Ophiostomataceae</taxon>
        <taxon>Leptographium</taxon>
    </lineage>
</organism>
<dbReference type="OrthoDB" id="9995434at2759"/>
<evidence type="ECO:0000256" key="15">
    <source>
        <dbReference type="RuleBase" id="RU000590"/>
    </source>
</evidence>
<dbReference type="STRING" id="655863.F0XQ09"/>
<dbReference type="PANTHER" id="PTHR43763">
    <property type="entry name" value="XAA-PRO AMINOPEPTIDASE 1"/>
    <property type="match status" value="1"/>
</dbReference>
<dbReference type="GeneID" id="25981315"/>
<evidence type="ECO:0000256" key="5">
    <source>
        <dbReference type="ARBA" id="ARBA00012574"/>
    </source>
</evidence>
<comment type="catalytic activity">
    <reaction evidence="1">
        <text>Release of any N-terminal amino acid, including proline, that is linked to proline, even from a dipeptide or tripeptide.</text>
        <dbReference type="EC" id="3.4.11.9"/>
    </reaction>
</comment>
<comment type="function">
    <text evidence="3">Catalyzes the removal of a penultimate prolyl residue from the N-termini of peptides.</text>
</comment>
<evidence type="ECO:0000313" key="20">
    <source>
        <dbReference type="Proteomes" id="UP000007796"/>
    </source>
</evidence>